<keyword evidence="1" id="KW-1133">Transmembrane helix</keyword>
<dbReference type="RefSeq" id="YP_003969497.1">
    <property type="nucleotide sequence ID" value="NC_014636.1"/>
</dbReference>
<evidence type="ECO:0000313" key="2">
    <source>
        <dbReference type="EMBL" id="ADM80051.1"/>
    </source>
</evidence>
<organism evidence="2 3">
    <name type="scientific">Aeromonas phage phiAS5</name>
    <dbReference type="NCBI Taxonomy" id="879630"/>
    <lineage>
        <taxon>Viruses</taxon>
        <taxon>Duplodnaviria</taxon>
        <taxon>Heunggongvirae</taxon>
        <taxon>Uroviricota</taxon>
        <taxon>Caudoviricetes</taxon>
        <taxon>Pantevenvirales</taxon>
        <taxon>Straboviridae</taxon>
        <taxon>Chrysonvirus</taxon>
        <taxon>Chrysonvirus as5</taxon>
    </lineage>
</organism>
<dbReference type="KEGG" id="vg:9861615"/>
<accession>E1A2V5</accession>
<evidence type="ECO:0000313" key="3">
    <source>
        <dbReference type="Proteomes" id="UP000002236"/>
    </source>
</evidence>
<proteinExistence type="predicted"/>
<keyword evidence="1" id="KW-0812">Transmembrane</keyword>
<evidence type="ECO:0000256" key="1">
    <source>
        <dbReference type="SAM" id="Phobius"/>
    </source>
</evidence>
<dbReference type="GeneID" id="9861615"/>
<reference evidence="2 3" key="1">
    <citation type="journal article" date="2012" name="Vet. Microbiol.">
        <title>Complete genome sequence and characterization of a broad-host range T4-like bacteriophage phiAS5 infecting Aeromonas salmonicida subsp. salmonicida.</title>
        <authorList>
            <person name="Kim J.H."/>
            <person name="Son J.S."/>
            <person name="Choi Y.J."/>
            <person name="Choresca C.H.Jr."/>
            <person name="Shin S.P."/>
            <person name="Han J.E."/>
            <person name="Jun J.W."/>
            <person name="Park S.C."/>
        </authorList>
    </citation>
    <scope>NUCLEOTIDE SEQUENCE [LARGE SCALE GENOMIC DNA]</scope>
</reference>
<keyword evidence="3" id="KW-1185">Reference proteome</keyword>
<keyword evidence="1" id="KW-0472">Membrane</keyword>
<dbReference type="EMBL" id="HM452126">
    <property type="protein sequence ID" value="ADM80051.1"/>
    <property type="molecule type" value="Genomic_DNA"/>
</dbReference>
<protein>
    <submittedName>
        <fullName evidence="2">Uncharacterized protein</fullName>
    </submittedName>
</protein>
<gene>
    <name evidence="2" type="ORF">phiAS5_ORF0208</name>
</gene>
<dbReference type="Proteomes" id="UP000002236">
    <property type="component" value="Segment"/>
</dbReference>
<sequence length="42" mass="4856">MILNIAYYFATAISLVYGNTFLRAFAIIVLILVYGLEHDWFV</sequence>
<feature type="transmembrane region" description="Helical" evidence="1">
    <location>
        <begin position="7"/>
        <end position="36"/>
    </location>
</feature>
<name>E1A2V5_9CAUD</name>